<keyword evidence="3" id="KW-0648">Protein biosynthesis</keyword>
<keyword evidence="2" id="KW-0396">Initiation factor</keyword>
<dbReference type="Pfam" id="PF05198">
    <property type="entry name" value="IF3_N"/>
    <property type="match status" value="1"/>
</dbReference>
<evidence type="ECO:0000259" key="6">
    <source>
        <dbReference type="Pfam" id="PF05198"/>
    </source>
</evidence>
<evidence type="ECO:0000259" key="5">
    <source>
        <dbReference type="Pfam" id="PF00707"/>
    </source>
</evidence>
<dbReference type="Pfam" id="PF00707">
    <property type="entry name" value="IF3_C"/>
    <property type="match status" value="1"/>
</dbReference>
<dbReference type="InterPro" id="IPR001288">
    <property type="entry name" value="Translation_initiation_fac_3"/>
</dbReference>
<feature type="domain" description="Translation initiation factor 3 C-terminal" evidence="5">
    <location>
        <begin position="96"/>
        <end position="180"/>
    </location>
</feature>
<feature type="region of interest" description="Disordered" evidence="4">
    <location>
        <begin position="1"/>
        <end position="25"/>
    </location>
</feature>
<reference evidence="7" key="1">
    <citation type="submission" date="2018-05" db="EMBL/GenBank/DDBJ databases">
        <authorList>
            <person name="Lanie J.A."/>
            <person name="Ng W.-L."/>
            <person name="Kazmierczak K.M."/>
            <person name="Andrzejewski T.M."/>
            <person name="Davidsen T.M."/>
            <person name="Wayne K.J."/>
            <person name="Tettelin H."/>
            <person name="Glass J.I."/>
            <person name="Rusch D."/>
            <person name="Podicherti R."/>
            <person name="Tsui H.-C.T."/>
            <person name="Winkler M.E."/>
        </authorList>
    </citation>
    <scope>NUCLEOTIDE SEQUENCE</scope>
</reference>
<dbReference type="InterPro" id="IPR036788">
    <property type="entry name" value="T_IF-3_C_sf"/>
</dbReference>
<dbReference type="SUPFAM" id="SSF54364">
    <property type="entry name" value="Translation initiation factor IF3, N-terminal domain"/>
    <property type="match status" value="1"/>
</dbReference>
<dbReference type="EMBL" id="UINC01053274">
    <property type="protein sequence ID" value="SVB69591.1"/>
    <property type="molecule type" value="Genomic_DNA"/>
</dbReference>
<dbReference type="Gene3D" id="3.10.20.80">
    <property type="entry name" value="Translation initiation factor 3 (IF-3), N-terminal domain"/>
    <property type="match status" value="1"/>
</dbReference>
<name>A0A382G5Z5_9ZZZZ</name>
<dbReference type="Gene3D" id="3.30.110.10">
    <property type="entry name" value="Translation initiation factor 3 (IF-3), C-terminal domain"/>
    <property type="match status" value="1"/>
</dbReference>
<dbReference type="InterPro" id="IPR036787">
    <property type="entry name" value="T_IF-3_N_sf"/>
</dbReference>
<evidence type="ECO:0008006" key="8">
    <source>
        <dbReference type="Google" id="ProtNLM"/>
    </source>
</evidence>
<evidence type="ECO:0000313" key="7">
    <source>
        <dbReference type="EMBL" id="SVB69591.1"/>
    </source>
</evidence>
<dbReference type="HAMAP" id="MF_00080">
    <property type="entry name" value="IF_3"/>
    <property type="match status" value="1"/>
</dbReference>
<dbReference type="NCBIfam" id="TIGR00168">
    <property type="entry name" value="infC"/>
    <property type="match status" value="1"/>
</dbReference>
<dbReference type="InterPro" id="IPR019814">
    <property type="entry name" value="Translation_initiation_fac_3_N"/>
</dbReference>
<dbReference type="GO" id="GO:0032790">
    <property type="term" value="P:ribosome disassembly"/>
    <property type="evidence" value="ECO:0007669"/>
    <property type="project" value="TreeGrafter"/>
</dbReference>
<dbReference type="AlphaFoldDB" id="A0A382G5Z5"/>
<dbReference type="GO" id="GO:0043022">
    <property type="term" value="F:ribosome binding"/>
    <property type="evidence" value="ECO:0007669"/>
    <property type="project" value="TreeGrafter"/>
</dbReference>
<dbReference type="GO" id="GO:0005829">
    <property type="term" value="C:cytosol"/>
    <property type="evidence" value="ECO:0007669"/>
    <property type="project" value="TreeGrafter"/>
</dbReference>
<feature type="non-terminal residue" evidence="7">
    <location>
        <position position="1"/>
    </location>
</feature>
<protein>
    <recommendedName>
        <fullName evidence="8">Translation initiation factor 3 N-terminal domain-containing protein</fullName>
    </recommendedName>
</protein>
<evidence type="ECO:0000256" key="2">
    <source>
        <dbReference type="ARBA" id="ARBA00022540"/>
    </source>
</evidence>
<dbReference type="PANTHER" id="PTHR10938">
    <property type="entry name" value="TRANSLATION INITIATION FACTOR IF-3"/>
    <property type="match status" value="1"/>
</dbReference>
<dbReference type="InterPro" id="IPR019815">
    <property type="entry name" value="Translation_initiation_fac_3_C"/>
</dbReference>
<gene>
    <name evidence="7" type="ORF">METZ01_LOCUS222445</name>
</gene>
<dbReference type="FunFam" id="3.30.110.10:FF:000001">
    <property type="entry name" value="Translation initiation factor IF-3"/>
    <property type="match status" value="1"/>
</dbReference>
<comment type="similarity">
    <text evidence="1">Belongs to the IF-3 family.</text>
</comment>
<dbReference type="SUPFAM" id="SSF55200">
    <property type="entry name" value="Translation initiation factor IF3, C-terminal domain"/>
    <property type="match status" value="1"/>
</dbReference>
<evidence type="ECO:0000256" key="3">
    <source>
        <dbReference type="ARBA" id="ARBA00022917"/>
    </source>
</evidence>
<dbReference type="GO" id="GO:0003743">
    <property type="term" value="F:translation initiation factor activity"/>
    <property type="evidence" value="ECO:0007669"/>
    <property type="project" value="UniProtKB-KW"/>
</dbReference>
<dbReference type="GO" id="GO:0016020">
    <property type="term" value="C:membrane"/>
    <property type="evidence" value="ECO:0007669"/>
    <property type="project" value="TreeGrafter"/>
</dbReference>
<evidence type="ECO:0000256" key="4">
    <source>
        <dbReference type="SAM" id="MobiDB-lite"/>
    </source>
</evidence>
<evidence type="ECO:0000256" key="1">
    <source>
        <dbReference type="ARBA" id="ARBA00005439"/>
    </source>
</evidence>
<organism evidence="7">
    <name type="scientific">marine metagenome</name>
    <dbReference type="NCBI Taxonomy" id="408172"/>
    <lineage>
        <taxon>unclassified sequences</taxon>
        <taxon>metagenomes</taxon>
        <taxon>ecological metagenomes</taxon>
    </lineage>
</organism>
<feature type="domain" description="Translation initiation factor 3 N-terminal" evidence="6">
    <location>
        <begin position="21"/>
        <end position="89"/>
    </location>
</feature>
<accession>A0A382G5Z5</accession>
<sequence length="181" mass="20761">VAEFKQNYFQRRTKDKGPKSNNRINSPEVQVIASNGENLGILNTNEAIAIAKEEGLDLIEIAPNAKPPVCKIIDMGKYKYDAQKKANKAKKKQKKIELKEIKLRPVTETHDYLFKIKNAQKFISKGDKVKFTIRFKGRELQHSHLGKELMNKIKEDMKVIGKVELDPKFDGKQMIMVIQPL</sequence>
<proteinExistence type="inferred from homology"/>
<dbReference type="PANTHER" id="PTHR10938:SF0">
    <property type="entry name" value="TRANSLATION INITIATION FACTOR IF-3, MITOCHONDRIAL"/>
    <property type="match status" value="1"/>
</dbReference>